<evidence type="ECO:0000256" key="6">
    <source>
        <dbReference type="SAM" id="MobiDB-lite"/>
    </source>
</evidence>
<reference evidence="9" key="1">
    <citation type="journal article" date="2019" name="Int. J. Syst. Evol. Microbiol.">
        <title>The Global Catalogue of Microorganisms (GCM) 10K type strain sequencing project: providing services to taxonomists for standard genome sequencing and annotation.</title>
        <authorList>
            <consortium name="The Broad Institute Genomics Platform"/>
            <consortium name="The Broad Institute Genome Sequencing Center for Infectious Disease"/>
            <person name="Wu L."/>
            <person name="Ma J."/>
        </authorList>
    </citation>
    <scope>NUCLEOTIDE SEQUENCE [LARGE SCALE GENOMIC DNA]</scope>
    <source>
        <strain evidence="9">CGMCC 1.15475</strain>
    </source>
</reference>
<keyword evidence="2" id="KW-1003">Cell membrane</keyword>
<evidence type="ECO:0000256" key="1">
    <source>
        <dbReference type="ARBA" id="ARBA00004236"/>
    </source>
</evidence>
<keyword evidence="5 7" id="KW-0472">Membrane</keyword>
<keyword evidence="3 7" id="KW-0812">Transmembrane</keyword>
<name>A0ABW4QF10_9BACL</name>
<dbReference type="Proteomes" id="UP001597273">
    <property type="component" value="Unassembled WGS sequence"/>
</dbReference>
<comment type="caution">
    <text evidence="8">The sequence shown here is derived from an EMBL/GenBank/DDBJ whole genome shotgun (WGS) entry which is preliminary data.</text>
</comment>
<evidence type="ECO:0000313" key="8">
    <source>
        <dbReference type="EMBL" id="MFD1862078.1"/>
    </source>
</evidence>
<evidence type="ECO:0000256" key="4">
    <source>
        <dbReference type="ARBA" id="ARBA00022989"/>
    </source>
</evidence>
<evidence type="ECO:0000256" key="5">
    <source>
        <dbReference type="ARBA" id="ARBA00023136"/>
    </source>
</evidence>
<keyword evidence="8" id="KW-0969">Cilium</keyword>
<feature type="compositionally biased region" description="Basic and acidic residues" evidence="6">
    <location>
        <begin position="186"/>
        <end position="206"/>
    </location>
</feature>
<comment type="subcellular location">
    <subcellularLocation>
        <location evidence="1">Cell membrane</location>
    </subcellularLocation>
</comment>
<protein>
    <submittedName>
        <fullName evidence="8">Flagellar biosynthetic protein FliO</fullName>
    </submittedName>
</protein>
<evidence type="ECO:0000256" key="2">
    <source>
        <dbReference type="ARBA" id="ARBA00022475"/>
    </source>
</evidence>
<dbReference type="EMBL" id="JBHUFW010000004">
    <property type="protein sequence ID" value="MFD1862078.1"/>
    <property type="molecule type" value="Genomic_DNA"/>
</dbReference>
<keyword evidence="8" id="KW-0966">Cell projection</keyword>
<evidence type="ECO:0000256" key="3">
    <source>
        <dbReference type="ARBA" id="ARBA00022692"/>
    </source>
</evidence>
<feature type="transmembrane region" description="Helical" evidence="7">
    <location>
        <begin position="59"/>
        <end position="81"/>
    </location>
</feature>
<dbReference type="Pfam" id="PF04347">
    <property type="entry name" value="FliO"/>
    <property type="match status" value="1"/>
</dbReference>
<gene>
    <name evidence="8" type="ORF">ACFSDB_04010</name>
</gene>
<keyword evidence="8" id="KW-0282">Flagellum</keyword>
<dbReference type="RefSeq" id="WP_377339199.1">
    <property type="nucleotide sequence ID" value="NZ_JBHUFW010000004.1"/>
</dbReference>
<dbReference type="InterPro" id="IPR022781">
    <property type="entry name" value="Flagellar_biosynth_FliO"/>
</dbReference>
<sequence>MSRINSLSILMIFIFAIGFAVSVPDAAFAEPNVADWVGDKAPDKEQPAESEEAPEEQSLFGIIAKLVFYTLLILAMIYGLIKFLALRQQKFQPNQAVKPLGGTPLGNNKSLQLVKVGGKVLLVGVGDDITLLKEFDDADEIGAIEKDLEKPQTMFQKPALKLPNWKKGSGQGFEQLFAQSLNKQKQKQEEIKRSLLKTDGKEGNSK</sequence>
<proteinExistence type="predicted"/>
<evidence type="ECO:0000256" key="7">
    <source>
        <dbReference type="SAM" id="Phobius"/>
    </source>
</evidence>
<evidence type="ECO:0000313" key="9">
    <source>
        <dbReference type="Proteomes" id="UP001597273"/>
    </source>
</evidence>
<keyword evidence="9" id="KW-1185">Reference proteome</keyword>
<organism evidence="8 9">
    <name type="scientific">Planococcus chinensis</name>
    <dbReference type="NCBI Taxonomy" id="272917"/>
    <lineage>
        <taxon>Bacteria</taxon>
        <taxon>Bacillati</taxon>
        <taxon>Bacillota</taxon>
        <taxon>Bacilli</taxon>
        <taxon>Bacillales</taxon>
        <taxon>Caryophanaceae</taxon>
        <taxon>Planococcus</taxon>
    </lineage>
</organism>
<accession>A0ABW4QF10</accession>
<keyword evidence="4 7" id="KW-1133">Transmembrane helix</keyword>
<feature type="region of interest" description="Disordered" evidence="6">
    <location>
        <begin position="181"/>
        <end position="206"/>
    </location>
</feature>